<comment type="caution">
    <text evidence="1">The sequence shown here is derived from an EMBL/GenBank/DDBJ whole genome shotgun (WGS) entry which is preliminary data.</text>
</comment>
<dbReference type="EMBL" id="LXQA010026963">
    <property type="protein sequence ID" value="MCH94288.1"/>
    <property type="molecule type" value="Genomic_DNA"/>
</dbReference>
<organism evidence="1 2">
    <name type="scientific">Trifolium medium</name>
    <dbReference type="NCBI Taxonomy" id="97028"/>
    <lineage>
        <taxon>Eukaryota</taxon>
        <taxon>Viridiplantae</taxon>
        <taxon>Streptophyta</taxon>
        <taxon>Embryophyta</taxon>
        <taxon>Tracheophyta</taxon>
        <taxon>Spermatophyta</taxon>
        <taxon>Magnoliopsida</taxon>
        <taxon>eudicotyledons</taxon>
        <taxon>Gunneridae</taxon>
        <taxon>Pentapetalae</taxon>
        <taxon>rosids</taxon>
        <taxon>fabids</taxon>
        <taxon>Fabales</taxon>
        <taxon>Fabaceae</taxon>
        <taxon>Papilionoideae</taxon>
        <taxon>50 kb inversion clade</taxon>
        <taxon>NPAAA clade</taxon>
        <taxon>Hologalegina</taxon>
        <taxon>IRL clade</taxon>
        <taxon>Trifolieae</taxon>
        <taxon>Trifolium</taxon>
    </lineage>
</organism>
<keyword evidence="2" id="KW-1185">Reference proteome</keyword>
<accession>A0A392N5M9</accession>
<sequence>MPRRWKDASGCLNDRRGIEEVVWRRRGYYHTTSKQWLHVESGGLDEGGHD</sequence>
<name>A0A392N5M9_9FABA</name>
<dbReference type="AlphaFoldDB" id="A0A392N5M9"/>
<proteinExistence type="predicted"/>
<evidence type="ECO:0000313" key="2">
    <source>
        <dbReference type="Proteomes" id="UP000265520"/>
    </source>
</evidence>
<gene>
    <name evidence="1" type="ORF">A2U01_0015246</name>
</gene>
<evidence type="ECO:0000313" key="1">
    <source>
        <dbReference type="EMBL" id="MCH94288.1"/>
    </source>
</evidence>
<reference evidence="1 2" key="1">
    <citation type="journal article" date="2018" name="Front. Plant Sci.">
        <title>Red Clover (Trifolium pratense) and Zigzag Clover (T. medium) - A Picture of Genomic Similarities and Differences.</title>
        <authorList>
            <person name="Dluhosova J."/>
            <person name="Istvanek J."/>
            <person name="Nedelnik J."/>
            <person name="Repkova J."/>
        </authorList>
    </citation>
    <scope>NUCLEOTIDE SEQUENCE [LARGE SCALE GENOMIC DNA]</scope>
    <source>
        <strain evidence="2">cv. 10/8</strain>
        <tissue evidence="1">Leaf</tissue>
    </source>
</reference>
<dbReference type="Proteomes" id="UP000265520">
    <property type="component" value="Unassembled WGS sequence"/>
</dbReference>
<protein>
    <submittedName>
        <fullName evidence="1">Uncharacterized protein</fullName>
    </submittedName>
</protein>